<accession>A0A6S6Z9V7</accession>
<evidence type="ECO:0000313" key="4">
    <source>
        <dbReference type="EMBL" id="CAB3669723.1"/>
    </source>
</evidence>
<organism evidence="4 5">
    <name type="scientific">Achromobacter pestifer</name>
    <dbReference type="NCBI Taxonomy" id="1353889"/>
    <lineage>
        <taxon>Bacteria</taxon>
        <taxon>Pseudomonadati</taxon>
        <taxon>Pseudomonadota</taxon>
        <taxon>Betaproteobacteria</taxon>
        <taxon>Burkholderiales</taxon>
        <taxon>Alcaligenaceae</taxon>
        <taxon>Achromobacter</taxon>
    </lineage>
</organism>
<proteinExistence type="predicted"/>
<dbReference type="Proteomes" id="UP000494108">
    <property type="component" value="Unassembled WGS sequence"/>
</dbReference>
<dbReference type="Gene3D" id="3.30.1360.200">
    <property type="match status" value="1"/>
</dbReference>
<evidence type="ECO:0000256" key="2">
    <source>
        <dbReference type="SAM" id="SignalP"/>
    </source>
</evidence>
<evidence type="ECO:0000313" key="5">
    <source>
        <dbReference type="Proteomes" id="UP000494108"/>
    </source>
</evidence>
<keyword evidence="5" id="KW-1185">Reference proteome</keyword>
<feature type="region of interest" description="Disordered" evidence="1">
    <location>
        <begin position="42"/>
        <end position="74"/>
    </location>
</feature>
<gene>
    <name evidence="4" type="primary">secD_1</name>
    <name evidence="4" type="ORF">LMG3431_03795</name>
</gene>
<feature type="compositionally biased region" description="Low complexity" evidence="1">
    <location>
        <begin position="42"/>
        <end position="72"/>
    </location>
</feature>
<feature type="chain" id="PRO_5028946781" evidence="2">
    <location>
        <begin position="33"/>
        <end position="205"/>
    </location>
</feature>
<dbReference type="InterPro" id="IPR054384">
    <property type="entry name" value="SecDF_P1_head"/>
</dbReference>
<feature type="signal peptide" evidence="2">
    <location>
        <begin position="1"/>
        <end position="32"/>
    </location>
</feature>
<dbReference type="EMBL" id="CADIJX010000004">
    <property type="protein sequence ID" value="CAB3669723.1"/>
    <property type="molecule type" value="Genomic_DNA"/>
</dbReference>
<dbReference type="PROSITE" id="PS51257">
    <property type="entry name" value="PROKAR_LIPOPROTEIN"/>
    <property type="match status" value="1"/>
</dbReference>
<dbReference type="AlphaFoldDB" id="A0A6S6Z9V7"/>
<sequence length="205" mass="22279">MRLIHHTQPIRTRNMTRNLRLLTCFAPLFLLAACQQMPRQQTGSSAAASQQPPATSQTAAQQAAPSQQQAKANTPVVEFRLAQAQAGKNLTALRVENQTLHYQPAPILIRDDLTSVTPMKTKEGQPFVRLQFNQGGAQKLAQVTRQNPGKSLLFTINGQLVGMPRITAPINDGILNLTMNSEAQAINVTNAIIGQQAVTATPPRN</sequence>
<keyword evidence="2" id="KW-0732">Signal</keyword>
<reference evidence="4 5" key="1">
    <citation type="submission" date="2020-04" db="EMBL/GenBank/DDBJ databases">
        <authorList>
            <person name="De Canck E."/>
        </authorList>
    </citation>
    <scope>NUCLEOTIDE SEQUENCE [LARGE SCALE GENOMIC DNA]</scope>
    <source>
        <strain evidence="4 5">LMG 3431</strain>
    </source>
</reference>
<protein>
    <submittedName>
        <fullName evidence="4">Protein translocase subunit SecD</fullName>
    </submittedName>
</protein>
<evidence type="ECO:0000256" key="1">
    <source>
        <dbReference type="SAM" id="MobiDB-lite"/>
    </source>
</evidence>
<feature type="domain" description="SecDF P1 head subdomain" evidence="3">
    <location>
        <begin position="96"/>
        <end position="184"/>
    </location>
</feature>
<evidence type="ECO:0000259" key="3">
    <source>
        <dbReference type="Pfam" id="PF22599"/>
    </source>
</evidence>
<dbReference type="Pfam" id="PF22599">
    <property type="entry name" value="SecDF_P1_head"/>
    <property type="match status" value="1"/>
</dbReference>
<name>A0A6S6Z9V7_9BURK</name>